<evidence type="ECO:0000313" key="2">
    <source>
        <dbReference type="EMBL" id="RCK78404.1"/>
    </source>
</evidence>
<dbReference type="AlphaFoldDB" id="A0A367ZJU7"/>
<gene>
    <name evidence="2" type="ORF">OZSIB_1506</name>
</gene>
<sequence length="194" mass="21714">MSAAASHRTPDQSRAAAFWYKRVALCAFSARAIDRRGFTFVELLIAAGLLTLIIGIVGQWFYSQRQYQDRITRLNDIQENLRQATFNIAKELKTGRQVIWPRINADLSPRSDTVLVFKNFRGAIVAYYHRPARQEIRRCVIPNGPGSPVEDAAPLGKGIASLTFTIMGPDNKTVSLHLTAEGLHHLDAVRLVNE</sequence>
<dbReference type="InterPro" id="IPR012902">
    <property type="entry name" value="N_methyl_site"/>
</dbReference>
<proteinExistence type="predicted"/>
<keyword evidence="1" id="KW-1133">Transmembrane helix</keyword>
<protein>
    <recommendedName>
        <fullName evidence="4">Prepilin-type N-terminal cleavage/methylation domain-containing protein</fullName>
    </recommendedName>
</protein>
<accession>A0A367ZJU7</accession>
<evidence type="ECO:0008006" key="4">
    <source>
        <dbReference type="Google" id="ProtNLM"/>
    </source>
</evidence>
<name>A0A367ZJU7_9BACT</name>
<keyword evidence="1" id="KW-0472">Membrane</keyword>
<dbReference type="EMBL" id="QOQW01000023">
    <property type="protein sequence ID" value="RCK78404.1"/>
    <property type="molecule type" value="Genomic_DNA"/>
</dbReference>
<dbReference type="Proteomes" id="UP000252355">
    <property type="component" value="Unassembled WGS sequence"/>
</dbReference>
<dbReference type="Pfam" id="PF07963">
    <property type="entry name" value="N_methyl"/>
    <property type="match status" value="1"/>
</dbReference>
<feature type="transmembrane region" description="Helical" evidence="1">
    <location>
        <begin position="40"/>
        <end position="62"/>
    </location>
</feature>
<evidence type="ECO:0000256" key="1">
    <source>
        <dbReference type="SAM" id="Phobius"/>
    </source>
</evidence>
<organism evidence="2 3">
    <name type="scientific">Candidatus Ozemobacter sibiricus</name>
    <dbReference type="NCBI Taxonomy" id="2268124"/>
    <lineage>
        <taxon>Bacteria</taxon>
        <taxon>Candidatus Ozemobacteria</taxon>
        <taxon>Candidatus Ozemobacterales</taxon>
        <taxon>Candidatus Ozemobacteraceae</taxon>
        <taxon>Candidatus Ozemobacter</taxon>
    </lineage>
</organism>
<keyword evidence="1" id="KW-0812">Transmembrane</keyword>
<comment type="caution">
    <text evidence="2">The sequence shown here is derived from an EMBL/GenBank/DDBJ whole genome shotgun (WGS) entry which is preliminary data.</text>
</comment>
<reference evidence="2 3" key="1">
    <citation type="submission" date="2018-05" db="EMBL/GenBank/DDBJ databases">
        <title>A metagenomic window into the 2 km-deep terrestrial subsurface aquifer revealed taxonomically and functionally diverse microbial community comprising novel uncultured bacterial lineages.</title>
        <authorList>
            <person name="Kadnikov V.V."/>
            <person name="Mardanov A.V."/>
            <person name="Beletsky A.V."/>
            <person name="Banks D."/>
            <person name="Pimenov N.V."/>
            <person name="Frank Y.A."/>
            <person name="Karnachuk O.V."/>
            <person name="Ravin N.V."/>
        </authorList>
    </citation>
    <scope>NUCLEOTIDE SEQUENCE [LARGE SCALE GENOMIC DNA]</scope>
    <source>
        <strain evidence="2">BY5</strain>
    </source>
</reference>
<evidence type="ECO:0000313" key="3">
    <source>
        <dbReference type="Proteomes" id="UP000252355"/>
    </source>
</evidence>